<feature type="compositionally biased region" description="Polar residues" evidence="1">
    <location>
        <begin position="82"/>
        <end position="97"/>
    </location>
</feature>
<dbReference type="Proteomes" id="UP000050525">
    <property type="component" value="Unassembled WGS sequence"/>
</dbReference>
<feature type="compositionally biased region" description="Basic and acidic residues" evidence="1">
    <location>
        <begin position="60"/>
        <end position="74"/>
    </location>
</feature>
<dbReference type="AlphaFoldDB" id="A0A151P2I4"/>
<name>A0A151P2I4_ALLMI</name>
<keyword evidence="3" id="KW-1185">Reference proteome</keyword>
<proteinExistence type="predicted"/>
<dbReference type="EMBL" id="AKHW03001210">
    <property type="protein sequence ID" value="KYO43150.1"/>
    <property type="molecule type" value="Genomic_DNA"/>
</dbReference>
<evidence type="ECO:0000313" key="2">
    <source>
        <dbReference type="EMBL" id="KYO43150.1"/>
    </source>
</evidence>
<sequence length="254" mass="28455">MHLMARNSYQRQESSGPPVPGWTFVPLDLPPLDTEVEQSSSDIRIGGGRRTCCSLGRSQHTLEKSRNHGKDSEGLKIPGSPDPSQQARAANPRNTAQKPADHTNCIQGPSQPFLPLPPHCTGQGQGADVWVWEWQPEMKPKELELADMDKSLVQLQGIHKLENVELWCASHKLLNNDGIMTSRQLVYVLMSYDVPKSTKRSHIGKDVESPLRKILRFKKELFRGPCENIASDLSFIVGLSCRGTILFICKEYLF</sequence>
<protein>
    <submittedName>
        <fullName evidence="2">Uncharacterized protein</fullName>
    </submittedName>
</protein>
<comment type="caution">
    <text evidence="2">The sequence shown here is derived from an EMBL/GenBank/DDBJ whole genome shotgun (WGS) entry which is preliminary data.</text>
</comment>
<accession>A0A151P2I4</accession>
<reference evidence="2 3" key="1">
    <citation type="journal article" date="2012" name="Genome Biol.">
        <title>Sequencing three crocodilian genomes to illuminate the evolution of archosaurs and amniotes.</title>
        <authorList>
            <person name="St John J.A."/>
            <person name="Braun E.L."/>
            <person name="Isberg S.R."/>
            <person name="Miles L.G."/>
            <person name="Chong A.Y."/>
            <person name="Gongora J."/>
            <person name="Dalzell P."/>
            <person name="Moran C."/>
            <person name="Bed'hom B."/>
            <person name="Abzhanov A."/>
            <person name="Burgess S.C."/>
            <person name="Cooksey A.M."/>
            <person name="Castoe T.A."/>
            <person name="Crawford N.G."/>
            <person name="Densmore L.D."/>
            <person name="Drew J.C."/>
            <person name="Edwards S.V."/>
            <person name="Faircloth B.C."/>
            <person name="Fujita M.K."/>
            <person name="Greenwold M.J."/>
            <person name="Hoffmann F.G."/>
            <person name="Howard J.M."/>
            <person name="Iguchi T."/>
            <person name="Janes D.E."/>
            <person name="Khan S.Y."/>
            <person name="Kohno S."/>
            <person name="de Koning A.J."/>
            <person name="Lance S.L."/>
            <person name="McCarthy F.M."/>
            <person name="McCormack J.E."/>
            <person name="Merchant M.E."/>
            <person name="Peterson D.G."/>
            <person name="Pollock D.D."/>
            <person name="Pourmand N."/>
            <person name="Raney B.J."/>
            <person name="Roessler K.A."/>
            <person name="Sanford J.R."/>
            <person name="Sawyer R.H."/>
            <person name="Schmidt C.J."/>
            <person name="Triplett E.W."/>
            <person name="Tuberville T.D."/>
            <person name="Venegas-Anaya M."/>
            <person name="Howard J.T."/>
            <person name="Jarvis E.D."/>
            <person name="Guillette L.J.Jr."/>
            <person name="Glenn T.C."/>
            <person name="Green R.E."/>
            <person name="Ray D.A."/>
        </authorList>
    </citation>
    <scope>NUCLEOTIDE SEQUENCE [LARGE SCALE GENOMIC DNA]</scope>
    <source>
        <strain evidence="2">KSC_2009_1</strain>
    </source>
</reference>
<feature type="region of interest" description="Disordered" evidence="1">
    <location>
        <begin position="1"/>
        <end position="26"/>
    </location>
</feature>
<evidence type="ECO:0000313" key="3">
    <source>
        <dbReference type="Proteomes" id="UP000050525"/>
    </source>
</evidence>
<evidence type="ECO:0000256" key="1">
    <source>
        <dbReference type="SAM" id="MobiDB-lite"/>
    </source>
</evidence>
<gene>
    <name evidence="2" type="ORF">Y1Q_0017484</name>
</gene>
<feature type="region of interest" description="Disordered" evidence="1">
    <location>
        <begin position="57"/>
        <end position="110"/>
    </location>
</feature>
<organism evidence="2 3">
    <name type="scientific">Alligator mississippiensis</name>
    <name type="common">American alligator</name>
    <dbReference type="NCBI Taxonomy" id="8496"/>
    <lineage>
        <taxon>Eukaryota</taxon>
        <taxon>Metazoa</taxon>
        <taxon>Chordata</taxon>
        <taxon>Craniata</taxon>
        <taxon>Vertebrata</taxon>
        <taxon>Euteleostomi</taxon>
        <taxon>Archelosauria</taxon>
        <taxon>Archosauria</taxon>
        <taxon>Crocodylia</taxon>
        <taxon>Alligatoridae</taxon>
        <taxon>Alligatorinae</taxon>
        <taxon>Alligator</taxon>
    </lineage>
</organism>